<name>A0A225W8D2_9STRA</name>
<feature type="domain" description="DNA helicase Pif1-like 2B" evidence="3">
    <location>
        <begin position="234"/>
        <end position="279"/>
    </location>
</feature>
<organism evidence="4 5">
    <name type="scientific">Phytophthora megakarya</name>
    <dbReference type="NCBI Taxonomy" id="4795"/>
    <lineage>
        <taxon>Eukaryota</taxon>
        <taxon>Sar</taxon>
        <taxon>Stramenopiles</taxon>
        <taxon>Oomycota</taxon>
        <taxon>Peronosporomycetes</taxon>
        <taxon>Peronosporales</taxon>
        <taxon>Peronosporaceae</taxon>
        <taxon>Phytophthora</taxon>
    </lineage>
</organism>
<dbReference type="AlphaFoldDB" id="A0A225W8D2"/>
<dbReference type="PANTHER" id="PTHR10492">
    <property type="match status" value="1"/>
</dbReference>
<keyword evidence="1" id="KW-0067">ATP-binding</keyword>
<dbReference type="Proteomes" id="UP000198211">
    <property type="component" value="Unassembled WGS sequence"/>
</dbReference>
<dbReference type="Pfam" id="PF21530">
    <property type="entry name" value="Pif1_2B_dom"/>
    <property type="match status" value="1"/>
</dbReference>
<dbReference type="OrthoDB" id="105827at2759"/>
<dbReference type="GO" id="GO:0005524">
    <property type="term" value="F:ATP binding"/>
    <property type="evidence" value="ECO:0007669"/>
    <property type="project" value="UniProtKB-KW"/>
</dbReference>
<gene>
    <name evidence="4" type="ORF">PHMEG_00012781</name>
</gene>
<dbReference type="GO" id="GO:0000723">
    <property type="term" value="P:telomere maintenance"/>
    <property type="evidence" value="ECO:0007669"/>
    <property type="project" value="InterPro"/>
</dbReference>
<dbReference type="GO" id="GO:0043139">
    <property type="term" value="F:5'-3' DNA helicase activity"/>
    <property type="evidence" value="ECO:0007669"/>
    <property type="project" value="UniProtKB-EC"/>
</dbReference>
<dbReference type="STRING" id="4795.A0A225W8D2"/>
<sequence length="310" mass="34725">MMNRGCFEAGDRTFRNIMNNESEPFGRKVIVFSGDHRQILPVLIAATRAETIAACFKSSDLWEHFRQVCLTKTMRVRTAPDPVSATNLTESSEFLLRFGEGRYPIPPVLKESSDEDDETELFPNFNLLPRVDDHNIRDVEFLVHNAAPHSDNVLLEVDDADDDRRIRNVNALIDVGYLEINANDLSNEYFVERAILAPTNASVQSINEMVAARLTGETKYLEGVAGRNLFELVFLNPLNFSEIPPQKIVLKVGTPIIMIRNLNSDAEQCNGTGLRVVSLRERSIEAASASVQASASVTSQKVYRLLRSIE</sequence>
<keyword evidence="1" id="KW-0233">DNA recombination</keyword>
<protein>
    <recommendedName>
        <fullName evidence="1">ATP-dependent DNA helicase</fullName>
        <ecNumber evidence="1">5.6.2.3</ecNumber>
    </recommendedName>
</protein>
<dbReference type="GO" id="GO:0006310">
    <property type="term" value="P:DNA recombination"/>
    <property type="evidence" value="ECO:0007669"/>
    <property type="project" value="UniProtKB-KW"/>
</dbReference>
<dbReference type="GO" id="GO:0016887">
    <property type="term" value="F:ATP hydrolysis activity"/>
    <property type="evidence" value="ECO:0007669"/>
    <property type="project" value="RHEA"/>
</dbReference>
<comment type="cofactor">
    <cofactor evidence="1">
        <name>Mg(2+)</name>
        <dbReference type="ChEBI" id="CHEBI:18420"/>
    </cofactor>
</comment>
<accession>A0A225W8D2</accession>
<dbReference type="EMBL" id="NBNE01001486">
    <property type="protein sequence ID" value="OWZ13832.1"/>
    <property type="molecule type" value="Genomic_DNA"/>
</dbReference>
<keyword evidence="1" id="KW-0547">Nucleotide-binding</keyword>
<comment type="caution">
    <text evidence="4">The sequence shown here is derived from an EMBL/GenBank/DDBJ whole genome shotgun (WGS) entry which is preliminary data.</text>
</comment>
<dbReference type="GO" id="GO:0006281">
    <property type="term" value="P:DNA repair"/>
    <property type="evidence" value="ECO:0007669"/>
    <property type="project" value="UniProtKB-KW"/>
</dbReference>
<comment type="similarity">
    <text evidence="1">Belongs to the helicase family.</text>
</comment>
<dbReference type="Pfam" id="PF05970">
    <property type="entry name" value="PIF1"/>
    <property type="match status" value="1"/>
</dbReference>
<evidence type="ECO:0000313" key="5">
    <source>
        <dbReference type="Proteomes" id="UP000198211"/>
    </source>
</evidence>
<keyword evidence="1 4" id="KW-0347">Helicase</keyword>
<feature type="domain" description="DNA helicase Pif1-like DEAD-box helicase" evidence="2">
    <location>
        <begin position="1"/>
        <end position="103"/>
    </location>
</feature>
<evidence type="ECO:0000313" key="4">
    <source>
        <dbReference type="EMBL" id="OWZ13832.1"/>
    </source>
</evidence>
<evidence type="ECO:0000259" key="3">
    <source>
        <dbReference type="Pfam" id="PF21530"/>
    </source>
</evidence>
<keyword evidence="1" id="KW-0227">DNA damage</keyword>
<evidence type="ECO:0000259" key="2">
    <source>
        <dbReference type="Pfam" id="PF05970"/>
    </source>
</evidence>
<comment type="catalytic activity">
    <reaction evidence="1">
        <text>ATP + H2O = ADP + phosphate + H(+)</text>
        <dbReference type="Rhea" id="RHEA:13065"/>
        <dbReference type="ChEBI" id="CHEBI:15377"/>
        <dbReference type="ChEBI" id="CHEBI:15378"/>
        <dbReference type="ChEBI" id="CHEBI:30616"/>
        <dbReference type="ChEBI" id="CHEBI:43474"/>
        <dbReference type="ChEBI" id="CHEBI:456216"/>
        <dbReference type="EC" id="5.6.2.3"/>
    </reaction>
</comment>
<proteinExistence type="inferred from homology"/>
<dbReference type="EC" id="5.6.2.3" evidence="1"/>
<dbReference type="SUPFAM" id="SSF52540">
    <property type="entry name" value="P-loop containing nucleoside triphosphate hydrolases"/>
    <property type="match status" value="1"/>
</dbReference>
<reference evidence="5" key="1">
    <citation type="submission" date="2017-03" db="EMBL/GenBank/DDBJ databases">
        <title>Phytopthora megakarya and P. palmivora, two closely related causual agents of cacao black pod achieved similar genome size and gene model numbers by different mechanisms.</title>
        <authorList>
            <person name="Ali S."/>
            <person name="Shao J."/>
            <person name="Larry D.J."/>
            <person name="Kronmiller B."/>
            <person name="Shen D."/>
            <person name="Strem M.D."/>
            <person name="Melnick R.L."/>
            <person name="Guiltinan M.J."/>
            <person name="Tyler B.M."/>
            <person name="Meinhardt L.W."/>
            <person name="Bailey B.A."/>
        </authorList>
    </citation>
    <scope>NUCLEOTIDE SEQUENCE [LARGE SCALE GENOMIC DNA]</scope>
    <source>
        <strain evidence="5">zdho120</strain>
    </source>
</reference>
<dbReference type="PANTHER" id="PTHR10492:SF57">
    <property type="entry name" value="ATP-DEPENDENT DNA HELICASE"/>
    <property type="match status" value="1"/>
</dbReference>
<keyword evidence="1" id="KW-0378">Hydrolase</keyword>
<keyword evidence="1" id="KW-0234">DNA repair</keyword>
<dbReference type="InterPro" id="IPR010285">
    <property type="entry name" value="DNA_helicase_pif1-like_DEAD"/>
</dbReference>
<keyword evidence="5" id="KW-1185">Reference proteome</keyword>
<evidence type="ECO:0000256" key="1">
    <source>
        <dbReference type="RuleBase" id="RU363044"/>
    </source>
</evidence>
<dbReference type="InterPro" id="IPR027417">
    <property type="entry name" value="P-loop_NTPase"/>
</dbReference>
<dbReference type="InterPro" id="IPR049163">
    <property type="entry name" value="Pif1-like_2B_dom"/>
</dbReference>